<reference evidence="1 2" key="1">
    <citation type="submission" date="2015-04" db="EMBL/GenBank/DDBJ databases">
        <authorList>
            <person name="Syromyatnikov M.Y."/>
            <person name="Popov V.N."/>
        </authorList>
    </citation>
    <scope>NUCLEOTIDE SEQUENCE [LARGE SCALE GENOMIC DNA]</scope>
</reference>
<proteinExistence type="predicted"/>
<evidence type="ECO:0000313" key="1">
    <source>
        <dbReference type="EMBL" id="CRK92978.1"/>
    </source>
</evidence>
<dbReference type="EMBL" id="CVRI01000036">
    <property type="protein sequence ID" value="CRK92978.1"/>
    <property type="molecule type" value="Genomic_DNA"/>
</dbReference>
<accession>A0A1J1HZM3</accession>
<evidence type="ECO:0000313" key="2">
    <source>
        <dbReference type="Proteomes" id="UP000183832"/>
    </source>
</evidence>
<name>A0A1J1HZM3_9DIPT</name>
<dbReference type="AlphaFoldDB" id="A0A1J1HZM3"/>
<sequence length="73" mass="8342">MKFMNCLKVYFVLKGIDNNGTICGGLLQVCHEYSVQTHNTTEHNLSPPDYDNLLLKCRAELAERKYVETLGYS</sequence>
<dbReference type="Proteomes" id="UP000183832">
    <property type="component" value="Unassembled WGS sequence"/>
</dbReference>
<gene>
    <name evidence="1" type="ORF">CLUMA_CG006696</name>
</gene>
<organism evidence="1 2">
    <name type="scientific">Clunio marinus</name>
    <dbReference type="NCBI Taxonomy" id="568069"/>
    <lineage>
        <taxon>Eukaryota</taxon>
        <taxon>Metazoa</taxon>
        <taxon>Ecdysozoa</taxon>
        <taxon>Arthropoda</taxon>
        <taxon>Hexapoda</taxon>
        <taxon>Insecta</taxon>
        <taxon>Pterygota</taxon>
        <taxon>Neoptera</taxon>
        <taxon>Endopterygota</taxon>
        <taxon>Diptera</taxon>
        <taxon>Nematocera</taxon>
        <taxon>Chironomoidea</taxon>
        <taxon>Chironomidae</taxon>
        <taxon>Clunio</taxon>
    </lineage>
</organism>
<keyword evidence="2" id="KW-1185">Reference proteome</keyword>
<protein>
    <submittedName>
        <fullName evidence="1">CLUMA_CG006696, isoform A</fullName>
    </submittedName>
</protein>